<dbReference type="Pfam" id="PF13177">
    <property type="entry name" value="DNA_pol3_delta2"/>
    <property type="match status" value="1"/>
</dbReference>
<reference evidence="1" key="1">
    <citation type="submission" date="2019-08" db="EMBL/GenBank/DDBJ databases">
        <authorList>
            <person name="Kucharzyk K."/>
            <person name="Murdoch R.W."/>
            <person name="Higgins S."/>
            <person name="Loffler F."/>
        </authorList>
    </citation>
    <scope>NUCLEOTIDE SEQUENCE</scope>
</reference>
<evidence type="ECO:0000313" key="1">
    <source>
        <dbReference type="EMBL" id="MPN62093.1"/>
    </source>
</evidence>
<dbReference type="AlphaFoldDB" id="A0A645JRK8"/>
<sequence length="160" mass="18186">MGDAAQNALLKTLEEPIDNRVVILLAENTDNLLPTVLSRVQSLNIDGSDIKILLCEDEKTFLCDKIEKVILAGDIEELFLLSDHISKERVKAQSYLEYLYAYICIRSDEKFGRDVTYAMGAHIKEAIIRIRRNSSVILTVQALLIRLQEEYNAKNSRDSL</sequence>
<protein>
    <submittedName>
        <fullName evidence="1">Uncharacterized protein</fullName>
    </submittedName>
</protein>
<dbReference type="Gene3D" id="3.40.50.300">
    <property type="entry name" value="P-loop containing nucleotide triphosphate hydrolases"/>
    <property type="match status" value="1"/>
</dbReference>
<gene>
    <name evidence="1" type="ORF">SDC9_209839</name>
</gene>
<organism evidence="1">
    <name type="scientific">bioreactor metagenome</name>
    <dbReference type="NCBI Taxonomy" id="1076179"/>
    <lineage>
        <taxon>unclassified sequences</taxon>
        <taxon>metagenomes</taxon>
        <taxon>ecological metagenomes</taxon>
    </lineage>
</organism>
<dbReference type="SUPFAM" id="SSF52540">
    <property type="entry name" value="P-loop containing nucleoside triphosphate hydrolases"/>
    <property type="match status" value="1"/>
</dbReference>
<comment type="caution">
    <text evidence="1">The sequence shown here is derived from an EMBL/GenBank/DDBJ whole genome shotgun (WGS) entry which is preliminary data.</text>
</comment>
<proteinExistence type="predicted"/>
<dbReference type="InterPro" id="IPR027417">
    <property type="entry name" value="P-loop_NTPase"/>
</dbReference>
<accession>A0A645JRK8</accession>
<name>A0A645JRK8_9ZZZZ</name>
<dbReference type="EMBL" id="VSSQ01139628">
    <property type="protein sequence ID" value="MPN62093.1"/>
    <property type="molecule type" value="Genomic_DNA"/>
</dbReference>